<gene>
    <name evidence="3" type="ORF">AVDCRST_MAG93-3996</name>
</gene>
<dbReference type="AlphaFoldDB" id="A0A6J4K0C5"/>
<dbReference type="PANTHER" id="PTHR43102:SF2">
    <property type="entry name" value="GAF DOMAIN-CONTAINING PROTEIN"/>
    <property type="match status" value="1"/>
</dbReference>
<evidence type="ECO:0000259" key="2">
    <source>
        <dbReference type="PROSITE" id="PS50113"/>
    </source>
</evidence>
<protein>
    <submittedName>
        <fullName evidence="3">Uncharacterized protein</fullName>
    </submittedName>
</protein>
<dbReference type="Pfam" id="PF13426">
    <property type="entry name" value="PAS_9"/>
    <property type="match status" value="1"/>
</dbReference>
<dbReference type="InterPro" id="IPR035965">
    <property type="entry name" value="PAS-like_dom_sf"/>
</dbReference>
<dbReference type="Gene3D" id="3.30.450.40">
    <property type="match status" value="1"/>
</dbReference>
<dbReference type="EMBL" id="CADCTR010001354">
    <property type="protein sequence ID" value="CAA9292327.1"/>
    <property type="molecule type" value="Genomic_DNA"/>
</dbReference>
<sequence length="439" mass="49927">METDRNERESGRLATLDYLGAVRPEADHVLQELVDEVRSIFGTELCMVNLTLSKVQYFRAWSGNLPADLTEVRQDPRKRSMCQYTVETEMPFVVPDFLATERFKDQYFCVRYGVRFYAGAPLITSGGHAIGTLCLVDTRPREFSEEQTKMLKAFARAVVGRLETLGALGREQSAKVRESRHKQELQRTLDASLDMIMTIGADGMIKSTSQASKTILGYQPEELIGRSFMDLIHSEDQALWFEPTFVGDEVKSERFENRCKRKDGGIAWIEWNTQYFSEEGVVYCVARDITERKEAEAERARLRVRERVAHAEAEAVRTRLAAILNNLNEGVLVAGQEGVVRFANPVARTILGMMGSEPPEELPDPWEDFHLPEAVTRCAQNRENIEARVQYGENFLRVRLECPSDFDNRGDVLVVIQDLSEGHRLEANQQRFLANAAHQ</sequence>
<evidence type="ECO:0000259" key="1">
    <source>
        <dbReference type="PROSITE" id="PS50112"/>
    </source>
</evidence>
<dbReference type="SUPFAM" id="SSF55781">
    <property type="entry name" value="GAF domain-like"/>
    <property type="match status" value="1"/>
</dbReference>
<dbReference type="InterPro" id="IPR000700">
    <property type="entry name" value="PAS-assoc_C"/>
</dbReference>
<dbReference type="NCBIfam" id="TIGR00229">
    <property type="entry name" value="sensory_box"/>
    <property type="match status" value="1"/>
</dbReference>
<feature type="domain" description="PAS" evidence="1">
    <location>
        <begin position="181"/>
        <end position="237"/>
    </location>
</feature>
<dbReference type="PROSITE" id="PS50113">
    <property type="entry name" value="PAC"/>
    <property type="match status" value="1"/>
</dbReference>
<dbReference type="Pfam" id="PF13188">
    <property type="entry name" value="PAS_8"/>
    <property type="match status" value="1"/>
</dbReference>
<dbReference type="SMART" id="SM00065">
    <property type="entry name" value="GAF"/>
    <property type="match status" value="1"/>
</dbReference>
<dbReference type="CDD" id="cd00130">
    <property type="entry name" value="PAS"/>
    <property type="match status" value="1"/>
</dbReference>
<accession>A0A6J4K0C5</accession>
<proteinExistence type="predicted"/>
<organism evidence="3">
    <name type="scientific">uncultured Chloroflexia bacterium</name>
    <dbReference type="NCBI Taxonomy" id="1672391"/>
    <lineage>
        <taxon>Bacteria</taxon>
        <taxon>Bacillati</taxon>
        <taxon>Chloroflexota</taxon>
        <taxon>Chloroflexia</taxon>
        <taxon>environmental samples</taxon>
    </lineage>
</organism>
<dbReference type="Pfam" id="PF01590">
    <property type="entry name" value="GAF"/>
    <property type="match status" value="1"/>
</dbReference>
<feature type="non-terminal residue" evidence="3">
    <location>
        <position position="439"/>
    </location>
</feature>
<feature type="domain" description="PAS" evidence="1">
    <location>
        <begin position="316"/>
        <end position="357"/>
    </location>
</feature>
<dbReference type="InterPro" id="IPR003018">
    <property type="entry name" value="GAF"/>
</dbReference>
<reference evidence="3" key="1">
    <citation type="submission" date="2020-02" db="EMBL/GenBank/DDBJ databases">
        <authorList>
            <person name="Meier V. D."/>
        </authorList>
    </citation>
    <scope>NUCLEOTIDE SEQUENCE</scope>
    <source>
        <strain evidence="3">AVDCRST_MAG93</strain>
    </source>
</reference>
<dbReference type="Gene3D" id="3.30.450.20">
    <property type="entry name" value="PAS domain"/>
    <property type="match status" value="2"/>
</dbReference>
<name>A0A6J4K0C5_9CHLR</name>
<dbReference type="SMART" id="SM00091">
    <property type="entry name" value="PAS"/>
    <property type="match status" value="2"/>
</dbReference>
<dbReference type="InterPro" id="IPR000014">
    <property type="entry name" value="PAS"/>
</dbReference>
<evidence type="ECO:0000313" key="3">
    <source>
        <dbReference type="EMBL" id="CAA9292327.1"/>
    </source>
</evidence>
<feature type="domain" description="PAC" evidence="2">
    <location>
        <begin position="253"/>
        <end position="301"/>
    </location>
</feature>
<dbReference type="InterPro" id="IPR029016">
    <property type="entry name" value="GAF-like_dom_sf"/>
</dbReference>
<dbReference type="PANTHER" id="PTHR43102">
    <property type="entry name" value="SLR1143 PROTEIN"/>
    <property type="match status" value="1"/>
</dbReference>
<dbReference type="PROSITE" id="PS50112">
    <property type="entry name" value="PAS"/>
    <property type="match status" value="2"/>
</dbReference>
<dbReference type="SUPFAM" id="SSF55785">
    <property type="entry name" value="PYP-like sensor domain (PAS domain)"/>
    <property type="match status" value="2"/>
</dbReference>